<dbReference type="RefSeq" id="WP_185052427.1">
    <property type="nucleotide sequence ID" value="NZ_BAABIX010000002.1"/>
</dbReference>
<dbReference type="InterPro" id="IPR009057">
    <property type="entry name" value="Homeodomain-like_sf"/>
</dbReference>
<gene>
    <name evidence="4" type="ORF">HNP84_005220</name>
</gene>
<dbReference type="Gene3D" id="1.10.357.10">
    <property type="entry name" value="Tetracycline Repressor, domain 2"/>
    <property type="match status" value="1"/>
</dbReference>
<evidence type="ECO:0000256" key="2">
    <source>
        <dbReference type="PROSITE-ProRule" id="PRU00335"/>
    </source>
</evidence>
<organism evidence="4 5">
    <name type="scientific">Thermocatellispora tengchongensis</name>
    <dbReference type="NCBI Taxonomy" id="1073253"/>
    <lineage>
        <taxon>Bacteria</taxon>
        <taxon>Bacillati</taxon>
        <taxon>Actinomycetota</taxon>
        <taxon>Actinomycetes</taxon>
        <taxon>Streptosporangiales</taxon>
        <taxon>Streptosporangiaceae</taxon>
        <taxon>Thermocatellispora</taxon>
    </lineage>
</organism>
<dbReference type="PANTHER" id="PTHR30055:SF226">
    <property type="entry name" value="HTH-TYPE TRANSCRIPTIONAL REGULATOR PKSA"/>
    <property type="match status" value="1"/>
</dbReference>
<keyword evidence="5" id="KW-1185">Reference proteome</keyword>
<dbReference type="PROSITE" id="PS50977">
    <property type="entry name" value="HTH_TETR_2"/>
    <property type="match status" value="1"/>
</dbReference>
<comment type="caution">
    <text evidence="4">The sequence shown here is derived from an EMBL/GenBank/DDBJ whole genome shotgun (WGS) entry which is preliminary data.</text>
</comment>
<name>A0A840PA01_9ACTN</name>
<protein>
    <submittedName>
        <fullName evidence="4">AcrR family transcriptional regulator</fullName>
    </submittedName>
</protein>
<evidence type="ECO:0000313" key="5">
    <source>
        <dbReference type="Proteomes" id="UP000578449"/>
    </source>
</evidence>
<feature type="DNA-binding region" description="H-T-H motif" evidence="2">
    <location>
        <begin position="22"/>
        <end position="41"/>
    </location>
</feature>
<dbReference type="Pfam" id="PF00440">
    <property type="entry name" value="TetR_N"/>
    <property type="match status" value="1"/>
</dbReference>
<dbReference type="Proteomes" id="UP000578449">
    <property type="component" value="Unassembled WGS sequence"/>
</dbReference>
<accession>A0A840PA01</accession>
<dbReference type="GO" id="GO:0003700">
    <property type="term" value="F:DNA-binding transcription factor activity"/>
    <property type="evidence" value="ECO:0007669"/>
    <property type="project" value="TreeGrafter"/>
</dbReference>
<evidence type="ECO:0000313" key="4">
    <source>
        <dbReference type="EMBL" id="MBB5135476.1"/>
    </source>
</evidence>
<dbReference type="PRINTS" id="PR00455">
    <property type="entry name" value="HTHTETR"/>
</dbReference>
<sequence>MRRRLLDATVAVLDEKGYSGTTTLEVQRRAGVSRGALLHHFASRTELMLAAVDHLAQLRLDEILRLVRTQAPATGRIEWAVRVLWAQHEGPLFGASVAMWLAARADKELLDALLPQERVIGHSIRGVAAELFGPEVSGAEGFADALDIVLDAMRGAAARGVLRTPGSDERLLGLWARLIADRVGQ</sequence>
<feature type="domain" description="HTH tetR-type" evidence="3">
    <location>
        <begin position="1"/>
        <end position="59"/>
    </location>
</feature>
<dbReference type="PANTHER" id="PTHR30055">
    <property type="entry name" value="HTH-TYPE TRANSCRIPTIONAL REGULATOR RUTR"/>
    <property type="match status" value="1"/>
</dbReference>
<evidence type="ECO:0000256" key="1">
    <source>
        <dbReference type="ARBA" id="ARBA00023125"/>
    </source>
</evidence>
<dbReference type="AlphaFoldDB" id="A0A840PA01"/>
<reference evidence="4 5" key="1">
    <citation type="submission" date="2020-08" db="EMBL/GenBank/DDBJ databases">
        <title>Genomic Encyclopedia of Type Strains, Phase IV (KMG-IV): sequencing the most valuable type-strain genomes for metagenomic binning, comparative biology and taxonomic classification.</title>
        <authorList>
            <person name="Goeker M."/>
        </authorList>
    </citation>
    <scope>NUCLEOTIDE SEQUENCE [LARGE SCALE GENOMIC DNA]</scope>
    <source>
        <strain evidence="4 5">DSM 45615</strain>
    </source>
</reference>
<dbReference type="EMBL" id="JACHGN010000011">
    <property type="protein sequence ID" value="MBB5135476.1"/>
    <property type="molecule type" value="Genomic_DNA"/>
</dbReference>
<dbReference type="GO" id="GO:0000976">
    <property type="term" value="F:transcription cis-regulatory region binding"/>
    <property type="evidence" value="ECO:0007669"/>
    <property type="project" value="TreeGrafter"/>
</dbReference>
<dbReference type="SUPFAM" id="SSF46689">
    <property type="entry name" value="Homeodomain-like"/>
    <property type="match status" value="1"/>
</dbReference>
<dbReference type="InterPro" id="IPR001647">
    <property type="entry name" value="HTH_TetR"/>
</dbReference>
<dbReference type="InterPro" id="IPR050109">
    <property type="entry name" value="HTH-type_TetR-like_transc_reg"/>
</dbReference>
<proteinExistence type="predicted"/>
<evidence type="ECO:0000259" key="3">
    <source>
        <dbReference type="PROSITE" id="PS50977"/>
    </source>
</evidence>
<keyword evidence="1 2" id="KW-0238">DNA-binding</keyword>